<evidence type="ECO:0000256" key="4">
    <source>
        <dbReference type="ARBA" id="ARBA00023125"/>
    </source>
</evidence>
<dbReference type="InterPro" id="IPR011990">
    <property type="entry name" value="TPR-like_helical_dom_sf"/>
</dbReference>
<dbReference type="GO" id="GO:0000160">
    <property type="term" value="P:phosphorelay signal transduction system"/>
    <property type="evidence" value="ECO:0007669"/>
    <property type="project" value="UniProtKB-KW"/>
</dbReference>
<dbReference type="Gene3D" id="3.40.50.300">
    <property type="entry name" value="P-loop containing nucleotide triphosphate hydrolases"/>
    <property type="match status" value="1"/>
</dbReference>
<dbReference type="SMART" id="SM00862">
    <property type="entry name" value="Trans_reg_C"/>
    <property type="match status" value="1"/>
</dbReference>
<dbReference type="Pfam" id="PF00931">
    <property type="entry name" value="NB-ARC"/>
    <property type="match status" value="1"/>
</dbReference>
<dbReference type="InterPro" id="IPR002182">
    <property type="entry name" value="NB-ARC"/>
</dbReference>
<name>A0A7K0CCV1_9ACTN</name>
<dbReference type="SMART" id="SM00382">
    <property type="entry name" value="AAA"/>
    <property type="match status" value="1"/>
</dbReference>
<dbReference type="GO" id="GO:0006355">
    <property type="term" value="P:regulation of DNA-templated transcription"/>
    <property type="evidence" value="ECO:0007669"/>
    <property type="project" value="InterPro"/>
</dbReference>
<evidence type="ECO:0000313" key="9">
    <source>
        <dbReference type="EMBL" id="MQY11290.1"/>
    </source>
</evidence>
<reference evidence="9 10" key="1">
    <citation type="submission" date="2019-10" db="EMBL/GenBank/DDBJ databases">
        <title>Streptomyces smaragdinus sp. nov. and Streptomyces fabii sp. nov., isolated from the gut of fungus growing-termite Macrotermes natalensis.</title>
        <authorList>
            <person name="Schwitalla J."/>
            <person name="Benndorf R."/>
            <person name="Martin K."/>
            <person name="De Beer W."/>
            <person name="Kaster A.-K."/>
            <person name="Vollmers J."/>
            <person name="Poulsen M."/>
            <person name="Beemelmanns C."/>
        </authorList>
    </citation>
    <scope>NUCLEOTIDE SEQUENCE [LARGE SCALE GENOMIC DNA]</scope>
    <source>
        <strain evidence="9 10">RB5</strain>
    </source>
</reference>
<dbReference type="OrthoDB" id="5521887at2"/>
<keyword evidence="10" id="KW-1185">Reference proteome</keyword>
<dbReference type="GO" id="GO:0003677">
    <property type="term" value="F:DNA binding"/>
    <property type="evidence" value="ECO:0007669"/>
    <property type="project" value="UniProtKB-UniRule"/>
</dbReference>
<dbReference type="Gene3D" id="1.10.10.10">
    <property type="entry name" value="Winged helix-like DNA-binding domain superfamily/Winged helix DNA-binding domain"/>
    <property type="match status" value="1"/>
</dbReference>
<evidence type="ECO:0000256" key="1">
    <source>
        <dbReference type="ARBA" id="ARBA00005820"/>
    </source>
</evidence>
<proteinExistence type="inferred from homology"/>
<feature type="DNA-binding region" description="OmpR/PhoB-type" evidence="6">
    <location>
        <begin position="1"/>
        <end position="90"/>
    </location>
</feature>
<organism evidence="9 10">
    <name type="scientific">Streptomyces smaragdinus</name>
    <dbReference type="NCBI Taxonomy" id="2585196"/>
    <lineage>
        <taxon>Bacteria</taxon>
        <taxon>Bacillati</taxon>
        <taxon>Actinomycetota</taxon>
        <taxon>Actinomycetes</taxon>
        <taxon>Kitasatosporales</taxon>
        <taxon>Streptomycetaceae</taxon>
        <taxon>Streptomyces</taxon>
    </lineage>
</organism>
<dbReference type="InterPro" id="IPR001867">
    <property type="entry name" value="OmpR/PhoB-type_DNA-bd"/>
</dbReference>
<dbReference type="AlphaFoldDB" id="A0A7K0CCV1"/>
<keyword evidence="3" id="KW-0805">Transcription regulation</keyword>
<dbReference type="Proteomes" id="UP000466345">
    <property type="component" value="Unassembled WGS sequence"/>
</dbReference>
<dbReference type="GO" id="GO:0043531">
    <property type="term" value="F:ADP binding"/>
    <property type="evidence" value="ECO:0007669"/>
    <property type="project" value="InterPro"/>
</dbReference>
<keyword evidence="5" id="KW-0804">Transcription</keyword>
<gene>
    <name evidence="9" type="primary">afsR_4</name>
    <name evidence="9" type="ORF">SRB5_14050</name>
</gene>
<evidence type="ECO:0000256" key="5">
    <source>
        <dbReference type="ARBA" id="ARBA00023163"/>
    </source>
</evidence>
<dbReference type="SMART" id="SM01043">
    <property type="entry name" value="BTAD"/>
    <property type="match status" value="1"/>
</dbReference>
<dbReference type="InterPro" id="IPR051677">
    <property type="entry name" value="AfsR-DnrI-RedD_regulator"/>
</dbReference>
<dbReference type="SUPFAM" id="SSF52540">
    <property type="entry name" value="P-loop containing nucleoside triphosphate hydrolases"/>
    <property type="match status" value="1"/>
</dbReference>
<dbReference type="InterPro" id="IPR016032">
    <property type="entry name" value="Sig_transdc_resp-reg_C-effctor"/>
</dbReference>
<evidence type="ECO:0000313" key="10">
    <source>
        <dbReference type="Proteomes" id="UP000466345"/>
    </source>
</evidence>
<dbReference type="SUPFAM" id="SSF46894">
    <property type="entry name" value="C-terminal effector domain of the bipartite response regulators"/>
    <property type="match status" value="1"/>
</dbReference>
<dbReference type="PRINTS" id="PR00364">
    <property type="entry name" value="DISEASERSIST"/>
</dbReference>
<keyword evidence="4 6" id="KW-0238">DNA-binding</keyword>
<evidence type="ECO:0000259" key="8">
    <source>
        <dbReference type="PROSITE" id="PS51755"/>
    </source>
</evidence>
<sequence length="605" mass="65251">MEFRLLGPIEVTHEGTPVPLAGTKIHTVLAALLLSHGHVVPDGRLSEFLWRWDPPATMNAQLYTYVSRLRKKFGDVVSIDRRRPGYVLDSDDAWIDTVEYHRLDRLGREALEARHFEKAGALLKAALELWRGAPLANATEFLAEAETPRWEEARVTTLVGRIEADLALGRHAELVPELTRLVADHPLNEGLRAQLMTALYRSSRSADALAVYREGFVILRDELGIEPGPALREAHRLTLDNERPGPSPQPRGRTVIGSGSLVGQGSAPAMLPPDVEDFTGHPQQLAEVVYRLRGASAGRPDRVVITGMPGTGKSALALRAAHLLRHHFPEGQLYADLTEEDGSPRDPYEVLGTFLGVLGMSRHTQPGTLSGRAQLFRGLVADRRILVLLDNVADGAQAAALLPAGDSCRTLLTGRTAPVVDEGTHLVRLHVLSAHEALALLESVAGAGAVRRDPAGAAALVELCDHAPLAVRICGLRLAAGESVAALLARLTPEERRLDALRYGELDVRAGLRRGHAGLASGARRTLRRLAALPVPEFSVSRAAPLLGLDAREAEDALEVLADARLIDVAGLGGDELVYRFAPLVRLFARELAEARGVAPDALST</sequence>
<feature type="domain" description="OmpR/PhoB-type" evidence="8">
    <location>
        <begin position="1"/>
        <end position="90"/>
    </location>
</feature>
<dbReference type="Pfam" id="PF00486">
    <property type="entry name" value="Trans_reg_C"/>
    <property type="match status" value="1"/>
</dbReference>
<dbReference type="EMBL" id="WEGJ01000003">
    <property type="protein sequence ID" value="MQY11290.1"/>
    <property type="molecule type" value="Genomic_DNA"/>
</dbReference>
<evidence type="ECO:0000256" key="7">
    <source>
        <dbReference type="SAM" id="MobiDB-lite"/>
    </source>
</evidence>
<feature type="region of interest" description="Disordered" evidence="7">
    <location>
        <begin position="240"/>
        <end position="259"/>
    </location>
</feature>
<dbReference type="InterPro" id="IPR027417">
    <property type="entry name" value="P-loop_NTPase"/>
</dbReference>
<dbReference type="Pfam" id="PF03704">
    <property type="entry name" value="BTAD"/>
    <property type="match status" value="1"/>
</dbReference>
<accession>A0A7K0CCV1</accession>
<keyword evidence="2" id="KW-0902">Two-component regulatory system</keyword>
<evidence type="ECO:0000256" key="2">
    <source>
        <dbReference type="ARBA" id="ARBA00023012"/>
    </source>
</evidence>
<dbReference type="PANTHER" id="PTHR35807">
    <property type="entry name" value="TRANSCRIPTIONAL REGULATOR REDD-RELATED"/>
    <property type="match status" value="1"/>
</dbReference>
<comment type="caution">
    <text evidence="9">The sequence shown here is derived from an EMBL/GenBank/DDBJ whole genome shotgun (WGS) entry which is preliminary data.</text>
</comment>
<evidence type="ECO:0000256" key="6">
    <source>
        <dbReference type="PROSITE-ProRule" id="PRU01091"/>
    </source>
</evidence>
<dbReference type="InterPro" id="IPR003593">
    <property type="entry name" value="AAA+_ATPase"/>
</dbReference>
<dbReference type="InterPro" id="IPR036388">
    <property type="entry name" value="WH-like_DNA-bd_sf"/>
</dbReference>
<dbReference type="InterPro" id="IPR005158">
    <property type="entry name" value="BTAD"/>
</dbReference>
<dbReference type="SUPFAM" id="SSF48452">
    <property type="entry name" value="TPR-like"/>
    <property type="match status" value="1"/>
</dbReference>
<evidence type="ECO:0000256" key="3">
    <source>
        <dbReference type="ARBA" id="ARBA00023015"/>
    </source>
</evidence>
<dbReference type="PANTHER" id="PTHR35807:SF1">
    <property type="entry name" value="TRANSCRIPTIONAL REGULATOR REDD"/>
    <property type="match status" value="1"/>
</dbReference>
<dbReference type="Gene3D" id="1.25.40.10">
    <property type="entry name" value="Tetratricopeptide repeat domain"/>
    <property type="match status" value="1"/>
</dbReference>
<protein>
    <submittedName>
        <fullName evidence="9">Regulatory protein AfsR</fullName>
    </submittedName>
</protein>
<comment type="similarity">
    <text evidence="1">Belongs to the AfsR/DnrI/RedD regulatory family.</text>
</comment>
<dbReference type="RefSeq" id="WP_153450571.1">
    <property type="nucleotide sequence ID" value="NZ_WEGJ01000003.1"/>
</dbReference>
<dbReference type="PROSITE" id="PS51755">
    <property type="entry name" value="OMPR_PHOB"/>
    <property type="match status" value="1"/>
</dbReference>
<dbReference type="CDD" id="cd15831">
    <property type="entry name" value="BTAD"/>
    <property type="match status" value="1"/>
</dbReference>